<organism evidence="1 2">
    <name type="scientific">Rhizoctonia solani</name>
    <dbReference type="NCBI Taxonomy" id="456999"/>
    <lineage>
        <taxon>Eukaryota</taxon>
        <taxon>Fungi</taxon>
        <taxon>Dikarya</taxon>
        <taxon>Basidiomycota</taxon>
        <taxon>Agaricomycotina</taxon>
        <taxon>Agaricomycetes</taxon>
        <taxon>Cantharellales</taxon>
        <taxon>Ceratobasidiaceae</taxon>
        <taxon>Rhizoctonia</taxon>
    </lineage>
</organism>
<reference evidence="1" key="1">
    <citation type="submission" date="2021-01" db="EMBL/GenBank/DDBJ databases">
        <authorList>
            <person name="Kaushik A."/>
        </authorList>
    </citation>
    <scope>NUCLEOTIDE SEQUENCE</scope>
    <source>
        <strain evidence="1">AG5</strain>
    </source>
</reference>
<evidence type="ECO:0000313" key="2">
    <source>
        <dbReference type="Proteomes" id="UP000663827"/>
    </source>
</evidence>
<protein>
    <submittedName>
        <fullName evidence="1">Uncharacterized protein</fullName>
    </submittedName>
</protein>
<dbReference type="EMBL" id="CAJNJQ010003615">
    <property type="protein sequence ID" value="CAE7201879.1"/>
    <property type="molecule type" value="Genomic_DNA"/>
</dbReference>
<proteinExistence type="predicted"/>
<dbReference type="AlphaFoldDB" id="A0A8H3E494"/>
<name>A0A8H3E494_9AGAM</name>
<comment type="caution">
    <text evidence="1">The sequence shown here is derived from an EMBL/GenBank/DDBJ whole genome shotgun (WGS) entry which is preliminary data.</text>
</comment>
<accession>A0A8H3E494</accession>
<evidence type="ECO:0000313" key="1">
    <source>
        <dbReference type="EMBL" id="CAE7201879.1"/>
    </source>
</evidence>
<dbReference type="Proteomes" id="UP000663827">
    <property type="component" value="Unassembled WGS sequence"/>
</dbReference>
<gene>
    <name evidence="1" type="ORF">RDB_LOCUS139636</name>
</gene>
<sequence length="260" mass="28769">MKSGKATPEGSSRAKRSRKLVVHFNSKSMVLPQFRARVTDYLPFFPCPRYLCYFPEDSRPELANIMNPDKRRQLVHNQDVPSIPKTGRIDRLLVRIGVKETPILYLDKAVLDAHTFVRDNYQMGDEVILLAIPLSPRSSARIAAEALARHLIAGTSPGASSSTVPSAANQTLKDKIPIHGIVGEAVGLGSDGASEFYNGLKSSFPHTTKYIKFSFQSSDMYWIHSTNFGPDGGVILREVRHFLIDHFIVGILAPVLDPAN</sequence>